<gene>
    <name evidence="10" type="primary">proS</name>
    <name evidence="12" type="ORF">EV685_3615</name>
</gene>
<accession>A0A4Q7LD73</accession>
<dbReference type="InterPro" id="IPR004500">
    <property type="entry name" value="Pro-tRNA-synth_IIa_bac-type"/>
</dbReference>
<evidence type="ECO:0000313" key="13">
    <source>
        <dbReference type="Proteomes" id="UP000293433"/>
    </source>
</evidence>
<protein>
    <recommendedName>
        <fullName evidence="10">Proline--tRNA ligase</fullName>
        <ecNumber evidence="10">6.1.1.15</ecNumber>
    </recommendedName>
    <alternativeName>
        <fullName evidence="10">Prolyl-tRNA synthetase</fullName>
        <shortName evidence="10">ProRS</shortName>
    </alternativeName>
</protein>
<evidence type="ECO:0000256" key="6">
    <source>
        <dbReference type="ARBA" id="ARBA00022840"/>
    </source>
</evidence>
<dbReference type="RefSeq" id="WP_130483440.1">
    <property type="nucleotide sequence ID" value="NZ_SGWV01000012.1"/>
</dbReference>
<dbReference type="InterPro" id="IPR036754">
    <property type="entry name" value="YbaK/aa-tRNA-synt-asso_dom_sf"/>
</dbReference>
<dbReference type="SUPFAM" id="SSF52954">
    <property type="entry name" value="Class II aaRS ABD-related"/>
    <property type="match status" value="1"/>
</dbReference>
<keyword evidence="4 10" id="KW-0436">Ligase</keyword>
<dbReference type="OrthoDB" id="9809052at2"/>
<keyword evidence="8 10" id="KW-0030">Aminoacyl-tRNA synthetase</keyword>
<keyword evidence="5 10" id="KW-0547">Nucleotide-binding</keyword>
<feature type="domain" description="Aminoacyl-transfer RNA synthetases class-II family profile" evidence="11">
    <location>
        <begin position="33"/>
        <end position="477"/>
    </location>
</feature>
<dbReference type="PRINTS" id="PR01046">
    <property type="entry name" value="TRNASYNTHPRO"/>
</dbReference>
<dbReference type="PIRSF" id="PIRSF001535">
    <property type="entry name" value="ProRS_1"/>
    <property type="match status" value="1"/>
</dbReference>
<comment type="caution">
    <text evidence="12">The sequence shown here is derived from an EMBL/GenBank/DDBJ whole genome shotgun (WGS) entry which is preliminary data.</text>
</comment>
<dbReference type="GO" id="GO:0006433">
    <property type="term" value="P:prolyl-tRNA aminoacylation"/>
    <property type="evidence" value="ECO:0007669"/>
    <property type="project" value="UniProtKB-UniRule"/>
</dbReference>
<dbReference type="InterPro" id="IPR033730">
    <property type="entry name" value="ProRS_core_prok"/>
</dbReference>
<dbReference type="SUPFAM" id="SSF55826">
    <property type="entry name" value="YbaK/ProRS associated domain"/>
    <property type="match status" value="1"/>
</dbReference>
<dbReference type="HAMAP" id="MF_01569">
    <property type="entry name" value="Pro_tRNA_synth_type1"/>
    <property type="match status" value="1"/>
</dbReference>
<name>A0A4Q7LD73_9BURK</name>
<keyword evidence="6 10" id="KW-0067">ATP-binding</keyword>
<evidence type="ECO:0000256" key="5">
    <source>
        <dbReference type="ARBA" id="ARBA00022741"/>
    </source>
</evidence>
<evidence type="ECO:0000256" key="9">
    <source>
        <dbReference type="ARBA" id="ARBA00047671"/>
    </source>
</evidence>
<keyword evidence="7 10" id="KW-0648">Protein biosynthesis</keyword>
<organism evidence="12 13">
    <name type="scientific">Sphaerotilus mobilis</name>
    <dbReference type="NCBI Taxonomy" id="47994"/>
    <lineage>
        <taxon>Bacteria</taxon>
        <taxon>Pseudomonadati</taxon>
        <taxon>Pseudomonadota</taxon>
        <taxon>Betaproteobacteria</taxon>
        <taxon>Burkholderiales</taxon>
        <taxon>Sphaerotilaceae</taxon>
        <taxon>Sphaerotilus</taxon>
    </lineage>
</organism>
<comment type="similarity">
    <text evidence="10">Belongs to the class-II aminoacyl-tRNA synthetase family. ProS type 1 subfamily.</text>
</comment>
<comment type="subunit">
    <text evidence="2 10">Homodimer.</text>
</comment>
<sequence>MKATQFFISTLKEAPADAEVRSHQLMMRAGMIKRLGAGIYNYMPMGLRVIRKVEAIIRDEMNRAGAVELLMPVVQPAELWQETGRFDKMGPELLRVKDRHDRDFIIQPTSEEVVTDIARQELRSYKQLPKNFYHIQTKFRDERRPRFGVMRGREFTMKDAYSFDRDPAGAAKSYDAMFTAYKRIFDRFGLAYRAVAADTGAIGGDLSHEFQVIADTGEDAIVYCPTSDYAANMELAEGVAPAGGRPAASQAMVKTPTPGKATCADVAELLGLPLSQTVKSLVMATDELNEAGDIVKATVWLLLLRGDHDLNEVKAGKVEGLKRGFRFATLAEIDEHFGCKPGYLGPIGLKKPVQVIADRTVAAMADFVCGANDVDFHYTGVNWGRDLPEPDLVVDLRNVVEGDPSPDGKGVLAIQRGIEVGHVFYLGTKYSQAMNATYLDETGKPRLMEMGCYGIGVTRILGAAIEQNHDARGIIWPEAIAPFTVVICPIGYDRSAEVKAAADALHDELRDSGIDVLLDDRGERPGAMFADWELIGVPHRVVISDRGLKDGKVEAQGRRDEAATSVPAAEIAAWVKGRVQV</sequence>
<keyword evidence="3 10" id="KW-0963">Cytoplasm</keyword>
<dbReference type="Pfam" id="PF03129">
    <property type="entry name" value="HGTP_anticodon"/>
    <property type="match status" value="1"/>
</dbReference>
<evidence type="ECO:0000313" key="12">
    <source>
        <dbReference type="EMBL" id="RZS47411.1"/>
    </source>
</evidence>
<dbReference type="EC" id="6.1.1.15" evidence="10"/>
<proteinExistence type="inferred from homology"/>
<dbReference type="AlphaFoldDB" id="A0A4Q7LD73"/>
<dbReference type="InterPro" id="IPR050062">
    <property type="entry name" value="Pro-tRNA_synthetase"/>
</dbReference>
<dbReference type="SUPFAM" id="SSF55681">
    <property type="entry name" value="Class II aaRS and biotin synthetases"/>
    <property type="match status" value="1"/>
</dbReference>
<evidence type="ECO:0000256" key="7">
    <source>
        <dbReference type="ARBA" id="ARBA00022917"/>
    </source>
</evidence>
<comment type="subcellular location">
    <subcellularLocation>
        <location evidence="1 10">Cytoplasm</location>
    </subcellularLocation>
</comment>
<dbReference type="PANTHER" id="PTHR42753">
    <property type="entry name" value="MITOCHONDRIAL RIBOSOME PROTEIN L39/PROLYL-TRNA LIGASE FAMILY MEMBER"/>
    <property type="match status" value="1"/>
</dbReference>
<keyword evidence="13" id="KW-1185">Reference proteome</keyword>
<dbReference type="GO" id="GO:0005829">
    <property type="term" value="C:cytosol"/>
    <property type="evidence" value="ECO:0007669"/>
    <property type="project" value="TreeGrafter"/>
</dbReference>
<dbReference type="InterPro" id="IPR004154">
    <property type="entry name" value="Anticodon-bd"/>
</dbReference>
<dbReference type="InterPro" id="IPR044140">
    <property type="entry name" value="ProRS_anticodon_short"/>
</dbReference>
<dbReference type="Gene3D" id="3.40.50.800">
    <property type="entry name" value="Anticodon-binding domain"/>
    <property type="match status" value="1"/>
</dbReference>
<comment type="catalytic activity">
    <reaction evidence="9 10">
        <text>tRNA(Pro) + L-proline + ATP = L-prolyl-tRNA(Pro) + AMP + diphosphate</text>
        <dbReference type="Rhea" id="RHEA:14305"/>
        <dbReference type="Rhea" id="RHEA-COMP:9700"/>
        <dbReference type="Rhea" id="RHEA-COMP:9702"/>
        <dbReference type="ChEBI" id="CHEBI:30616"/>
        <dbReference type="ChEBI" id="CHEBI:33019"/>
        <dbReference type="ChEBI" id="CHEBI:60039"/>
        <dbReference type="ChEBI" id="CHEBI:78442"/>
        <dbReference type="ChEBI" id="CHEBI:78532"/>
        <dbReference type="ChEBI" id="CHEBI:456215"/>
        <dbReference type="EC" id="6.1.1.15"/>
    </reaction>
</comment>
<dbReference type="InterPro" id="IPR023717">
    <property type="entry name" value="Pro-tRNA-Synthase_IIa_type1"/>
</dbReference>
<comment type="domain">
    <text evidence="10">Consists of three domains: the N-terminal catalytic domain, the editing domain and the C-terminal anticodon-binding domain.</text>
</comment>
<dbReference type="Pfam" id="PF04073">
    <property type="entry name" value="tRNA_edit"/>
    <property type="match status" value="1"/>
</dbReference>
<dbReference type="Pfam" id="PF00587">
    <property type="entry name" value="tRNA-synt_2b"/>
    <property type="match status" value="1"/>
</dbReference>
<dbReference type="PANTHER" id="PTHR42753:SF2">
    <property type="entry name" value="PROLINE--TRNA LIGASE"/>
    <property type="match status" value="1"/>
</dbReference>
<dbReference type="Gene3D" id="3.30.930.10">
    <property type="entry name" value="Bira Bifunctional Protein, Domain 2"/>
    <property type="match status" value="2"/>
</dbReference>
<dbReference type="CDD" id="cd00861">
    <property type="entry name" value="ProRS_anticodon_short"/>
    <property type="match status" value="1"/>
</dbReference>
<dbReference type="NCBIfam" id="NF006625">
    <property type="entry name" value="PRK09194.1"/>
    <property type="match status" value="1"/>
</dbReference>
<evidence type="ECO:0000256" key="8">
    <source>
        <dbReference type="ARBA" id="ARBA00023146"/>
    </source>
</evidence>
<dbReference type="Proteomes" id="UP000293433">
    <property type="component" value="Unassembled WGS sequence"/>
</dbReference>
<dbReference type="InterPro" id="IPR045864">
    <property type="entry name" value="aa-tRNA-synth_II/BPL/LPL"/>
</dbReference>
<reference evidence="12 13" key="1">
    <citation type="submission" date="2019-02" db="EMBL/GenBank/DDBJ databases">
        <title>Genomic Encyclopedia of Type Strains, Phase IV (KMG-IV): sequencing the most valuable type-strain genomes for metagenomic binning, comparative biology and taxonomic classification.</title>
        <authorList>
            <person name="Goeker M."/>
        </authorList>
    </citation>
    <scope>NUCLEOTIDE SEQUENCE [LARGE SCALE GENOMIC DNA]</scope>
    <source>
        <strain evidence="12 13">DSM 10617</strain>
    </source>
</reference>
<dbReference type="InterPro" id="IPR007214">
    <property type="entry name" value="YbaK/aa-tRNA-synth-assoc-dom"/>
</dbReference>
<dbReference type="NCBIfam" id="TIGR00409">
    <property type="entry name" value="proS_fam_II"/>
    <property type="match status" value="1"/>
</dbReference>
<dbReference type="InterPro" id="IPR002314">
    <property type="entry name" value="aa-tRNA-synt_IIb"/>
</dbReference>
<dbReference type="FunFam" id="3.30.930.10:FF:000042">
    <property type="entry name" value="probable proline--tRNA ligase, mitochondrial"/>
    <property type="match status" value="1"/>
</dbReference>
<dbReference type="EMBL" id="SGWV01000012">
    <property type="protein sequence ID" value="RZS47411.1"/>
    <property type="molecule type" value="Genomic_DNA"/>
</dbReference>
<dbReference type="FunFam" id="3.30.930.10:FF:000097">
    <property type="entry name" value="Proline--tRNA ligase"/>
    <property type="match status" value="1"/>
</dbReference>
<dbReference type="CDD" id="cd04334">
    <property type="entry name" value="ProRS-INS"/>
    <property type="match status" value="1"/>
</dbReference>
<dbReference type="InterPro" id="IPR036621">
    <property type="entry name" value="Anticodon-bd_dom_sf"/>
</dbReference>
<dbReference type="InterPro" id="IPR002316">
    <property type="entry name" value="Pro-tRNA-ligase_IIa"/>
</dbReference>
<dbReference type="GO" id="GO:0004827">
    <property type="term" value="F:proline-tRNA ligase activity"/>
    <property type="evidence" value="ECO:0007669"/>
    <property type="project" value="UniProtKB-UniRule"/>
</dbReference>
<evidence type="ECO:0000256" key="1">
    <source>
        <dbReference type="ARBA" id="ARBA00004496"/>
    </source>
</evidence>
<evidence type="ECO:0000259" key="11">
    <source>
        <dbReference type="PROSITE" id="PS50862"/>
    </source>
</evidence>
<dbReference type="PROSITE" id="PS50862">
    <property type="entry name" value="AA_TRNA_LIGASE_II"/>
    <property type="match status" value="1"/>
</dbReference>
<dbReference type="GO" id="GO:0002161">
    <property type="term" value="F:aminoacyl-tRNA deacylase activity"/>
    <property type="evidence" value="ECO:0007669"/>
    <property type="project" value="InterPro"/>
</dbReference>
<evidence type="ECO:0000256" key="2">
    <source>
        <dbReference type="ARBA" id="ARBA00011738"/>
    </source>
</evidence>
<evidence type="ECO:0000256" key="10">
    <source>
        <dbReference type="HAMAP-Rule" id="MF_01569"/>
    </source>
</evidence>
<dbReference type="Gene3D" id="3.90.960.10">
    <property type="entry name" value="YbaK/aminoacyl-tRNA synthetase-associated domain"/>
    <property type="match status" value="1"/>
</dbReference>
<evidence type="ECO:0000256" key="4">
    <source>
        <dbReference type="ARBA" id="ARBA00022598"/>
    </source>
</evidence>
<comment type="function">
    <text evidence="10">Catalyzes the attachment of proline to tRNA(Pro) in a two-step reaction: proline is first activated by ATP to form Pro-AMP and then transferred to the acceptor end of tRNA(Pro). As ProRS can inadvertently accommodate and process non-cognate amino acids such as alanine and cysteine, to avoid such errors it has two additional distinct editing activities against alanine. One activity is designated as 'pretransfer' editing and involves the tRNA(Pro)-independent hydrolysis of activated Ala-AMP. The other activity is designated 'posttransfer' editing and involves deacylation of mischarged Ala-tRNA(Pro). The misacylated Cys-tRNA(Pro) is not edited by ProRS.</text>
</comment>
<dbReference type="GO" id="GO:0005524">
    <property type="term" value="F:ATP binding"/>
    <property type="evidence" value="ECO:0007669"/>
    <property type="project" value="UniProtKB-UniRule"/>
</dbReference>
<dbReference type="CDD" id="cd00779">
    <property type="entry name" value="ProRS_core_prok"/>
    <property type="match status" value="1"/>
</dbReference>
<dbReference type="InterPro" id="IPR006195">
    <property type="entry name" value="aa-tRNA-synth_II"/>
</dbReference>
<evidence type="ECO:0000256" key="3">
    <source>
        <dbReference type="ARBA" id="ARBA00022490"/>
    </source>
</evidence>